<comment type="subcellular location">
    <subcellularLocation>
        <location evidence="1">Membrane</location>
        <topology evidence="1">Multi-pass membrane protein</topology>
    </subcellularLocation>
</comment>
<feature type="region of interest" description="Disordered" evidence="13">
    <location>
        <begin position="357"/>
        <end position="387"/>
    </location>
</feature>
<evidence type="ECO:0000256" key="2">
    <source>
        <dbReference type="ARBA" id="ARBA00007193"/>
    </source>
</evidence>
<dbReference type="PANTHER" id="PTHR11690:SF288">
    <property type="entry name" value="AMILORIDE-SENSITIVE NA+ CHANNEL-RELATED"/>
    <property type="match status" value="1"/>
</dbReference>
<dbReference type="OMA" id="NCTHIAY"/>
<name>A0A226E0G7_FOLCA</name>
<evidence type="ECO:0000256" key="13">
    <source>
        <dbReference type="SAM" id="MobiDB-lite"/>
    </source>
</evidence>
<keyword evidence="16" id="KW-1185">Reference proteome</keyword>
<evidence type="ECO:0000256" key="14">
    <source>
        <dbReference type="SAM" id="Phobius"/>
    </source>
</evidence>
<proteinExistence type="inferred from homology"/>
<keyword evidence="9 14" id="KW-0472">Membrane</keyword>
<evidence type="ECO:0000256" key="3">
    <source>
        <dbReference type="ARBA" id="ARBA00022448"/>
    </source>
</evidence>
<evidence type="ECO:0000313" key="15">
    <source>
        <dbReference type="EMBL" id="OXA50441.1"/>
    </source>
</evidence>
<gene>
    <name evidence="15" type="ORF">Fcan01_15186</name>
</gene>
<keyword evidence="6 14" id="KW-1133">Transmembrane helix</keyword>
<keyword evidence="8 12" id="KW-0406">Ion transport</keyword>
<comment type="similarity">
    <text evidence="2 12">Belongs to the amiloride-sensitive sodium channel (TC 1.A.6) family.</text>
</comment>
<dbReference type="EMBL" id="LNIX01000009">
    <property type="protein sequence ID" value="OXA50441.1"/>
    <property type="molecule type" value="Genomic_DNA"/>
</dbReference>
<evidence type="ECO:0000256" key="1">
    <source>
        <dbReference type="ARBA" id="ARBA00004141"/>
    </source>
</evidence>
<evidence type="ECO:0000256" key="5">
    <source>
        <dbReference type="ARBA" id="ARBA00022692"/>
    </source>
</evidence>
<keyword evidence="7" id="KW-0915">Sodium</keyword>
<sequence>MQTVVMKIQEVERAVRRKCERFRRKLTFGKITPSPTTTALRRIVINGLGDSVVQDMGSLERYAFRRVENNPPEQFFNEENCSRSSYFCACCVPSTADGVAGSTSTATSPDDDTLHMDFFRNTSLHGLKYIGQKKQHLVERIFWSVAFITGLVIAYCMISDVWKKYKLNSVILTFAPFDTKIEEIPFPAITICNMNKVLKSKAVQFMEESKGSSRLEGVRAARENLFYLNHVCSSSKSFSKTFNYSASRGKIDQWSLHVTNRNENNYDGGKEDLWQFFLKASPSCSDMIVKCTWQGEVKVCSELFTEIETDYGKCCTFNMAPLSVLYRFNETSKPENKWWNWDGESLLKKPKMYEFVKPDDTSEPLEKEEDDAKKESDYKEETPRKQKVPGKSFGLSILLNPDLDEYFCTTSDSVGFRLVTHLPIDVPHISDLGSAIKPNSEVFINIRPEITIGVKDEIKSFSLEHRQCYFNEEHKLGYYNYYSSSNCIDECIANLTYQECNCRRHYQPGDDQKPLCGPKQFQCASNIKKKFVENYKTQCKMCIPTCSEIVYAIQSTYTTMQSSEILWTDSKNQLAAWAEKNVSIVHIYFGEGSTNAKLRKELYGMVDLIANFGGLMSLSLGFSGLSLVEVLYFLTLRLWFRARRRRRQQRRQNTGMARSDTTTELLTNEISCLPAYKSPNIGFKKIVECKNQRKTQGLDQILYTVAFSNHQN</sequence>
<dbReference type="PANTHER" id="PTHR11690">
    <property type="entry name" value="AMILORIDE-SENSITIVE SODIUM CHANNEL-RELATED"/>
    <property type="match status" value="1"/>
</dbReference>
<keyword evidence="4 12" id="KW-0894">Sodium channel</keyword>
<evidence type="ECO:0000256" key="10">
    <source>
        <dbReference type="ARBA" id="ARBA00023201"/>
    </source>
</evidence>
<comment type="caution">
    <text evidence="15">The sequence shown here is derived from an EMBL/GenBank/DDBJ whole genome shotgun (WGS) entry which is preliminary data.</text>
</comment>
<evidence type="ECO:0000256" key="4">
    <source>
        <dbReference type="ARBA" id="ARBA00022461"/>
    </source>
</evidence>
<feature type="transmembrane region" description="Helical" evidence="14">
    <location>
        <begin position="615"/>
        <end position="640"/>
    </location>
</feature>
<reference evidence="15 16" key="1">
    <citation type="submission" date="2015-12" db="EMBL/GenBank/DDBJ databases">
        <title>The genome of Folsomia candida.</title>
        <authorList>
            <person name="Faddeeva A."/>
            <person name="Derks M.F."/>
            <person name="Anvar Y."/>
            <person name="Smit S."/>
            <person name="Van Straalen N."/>
            <person name="Roelofs D."/>
        </authorList>
    </citation>
    <scope>NUCLEOTIDE SEQUENCE [LARGE SCALE GENOMIC DNA]</scope>
    <source>
        <strain evidence="15 16">VU population</strain>
        <tissue evidence="15">Whole body</tissue>
    </source>
</reference>
<feature type="transmembrane region" description="Helical" evidence="14">
    <location>
        <begin position="141"/>
        <end position="162"/>
    </location>
</feature>
<keyword evidence="3 12" id="KW-0813">Transport</keyword>
<dbReference type="Gene3D" id="2.60.470.10">
    <property type="entry name" value="Acid-sensing ion channels like domains"/>
    <property type="match status" value="1"/>
</dbReference>
<keyword evidence="5 12" id="KW-0812">Transmembrane</keyword>
<organism evidence="15 16">
    <name type="scientific">Folsomia candida</name>
    <name type="common">Springtail</name>
    <dbReference type="NCBI Taxonomy" id="158441"/>
    <lineage>
        <taxon>Eukaryota</taxon>
        <taxon>Metazoa</taxon>
        <taxon>Ecdysozoa</taxon>
        <taxon>Arthropoda</taxon>
        <taxon>Hexapoda</taxon>
        <taxon>Collembola</taxon>
        <taxon>Entomobryomorpha</taxon>
        <taxon>Isotomoidea</taxon>
        <taxon>Isotomidae</taxon>
        <taxon>Proisotominae</taxon>
        <taxon>Folsomia</taxon>
    </lineage>
</organism>
<evidence type="ECO:0000256" key="8">
    <source>
        <dbReference type="ARBA" id="ARBA00023065"/>
    </source>
</evidence>
<keyword evidence="10 12" id="KW-0739">Sodium transport</keyword>
<protein>
    <submittedName>
        <fullName evidence="15">Pickpocket protein 28</fullName>
    </submittedName>
</protein>
<dbReference type="Gene3D" id="1.10.287.770">
    <property type="entry name" value="YojJ-like"/>
    <property type="match status" value="1"/>
</dbReference>
<evidence type="ECO:0000256" key="7">
    <source>
        <dbReference type="ARBA" id="ARBA00023053"/>
    </source>
</evidence>
<dbReference type="AlphaFoldDB" id="A0A226E0G7"/>
<evidence type="ECO:0000256" key="6">
    <source>
        <dbReference type="ARBA" id="ARBA00022989"/>
    </source>
</evidence>
<evidence type="ECO:0000256" key="11">
    <source>
        <dbReference type="ARBA" id="ARBA00023303"/>
    </source>
</evidence>
<dbReference type="InterPro" id="IPR001873">
    <property type="entry name" value="ENaC"/>
</dbReference>
<keyword evidence="11 12" id="KW-0407">Ion channel</keyword>
<evidence type="ECO:0000256" key="12">
    <source>
        <dbReference type="RuleBase" id="RU000679"/>
    </source>
</evidence>
<feature type="compositionally biased region" description="Basic and acidic residues" evidence="13">
    <location>
        <begin position="370"/>
        <end position="384"/>
    </location>
</feature>
<accession>A0A226E0G7</accession>
<dbReference type="Pfam" id="PF00858">
    <property type="entry name" value="ASC"/>
    <property type="match status" value="1"/>
</dbReference>
<dbReference type="PRINTS" id="PR01078">
    <property type="entry name" value="AMINACHANNEL"/>
</dbReference>
<dbReference type="GO" id="GO:0005886">
    <property type="term" value="C:plasma membrane"/>
    <property type="evidence" value="ECO:0007669"/>
    <property type="project" value="TreeGrafter"/>
</dbReference>
<evidence type="ECO:0000313" key="16">
    <source>
        <dbReference type="Proteomes" id="UP000198287"/>
    </source>
</evidence>
<dbReference type="GO" id="GO:0015280">
    <property type="term" value="F:ligand-gated sodium channel activity"/>
    <property type="evidence" value="ECO:0007669"/>
    <property type="project" value="TreeGrafter"/>
</dbReference>
<dbReference type="Proteomes" id="UP000198287">
    <property type="component" value="Unassembled WGS sequence"/>
</dbReference>
<evidence type="ECO:0000256" key="9">
    <source>
        <dbReference type="ARBA" id="ARBA00023136"/>
    </source>
</evidence>
<dbReference type="OrthoDB" id="6021021at2759"/>